<feature type="domain" description="AAA" evidence="1">
    <location>
        <begin position="9"/>
        <end position="196"/>
    </location>
</feature>
<protein>
    <recommendedName>
        <fullName evidence="1">AAA domain-containing protein</fullName>
    </recommendedName>
</protein>
<dbReference type="InterPro" id="IPR025669">
    <property type="entry name" value="AAA_dom"/>
</dbReference>
<reference evidence="2 3" key="1">
    <citation type="journal article" date="2014" name="Nature">
        <title>An environmental bacterial taxon with a large and distinct metabolic repertoire.</title>
        <authorList>
            <person name="Wilson M.C."/>
            <person name="Mori T."/>
            <person name="Ruckert C."/>
            <person name="Uria A.R."/>
            <person name="Helf M.J."/>
            <person name="Takada K."/>
            <person name="Gernert C."/>
            <person name="Steffens U.A."/>
            <person name="Heycke N."/>
            <person name="Schmitt S."/>
            <person name="Rinke C."/>
            <person name="Helfrich E.J."/>
            <person name="Brachmann A.O."/>
            <person name="Gurgui C."/>
            <person name="Wakimoto T."/>
            <person name="Kracht M."/>
            <person name="Crusemann M."/>
            <person name="Hentschel U."/>
            <person name="Abe I."/>
            <person name="Matsunaga S."/>
            <person name="Kalinowski J."/>
            <person name="Takeyama H."/>
            <person name="Piel J."/>
        </authorList>
    </citation>
    <scope>NUCLEOTIDE SEQUENCE [LARGE SCALE GENOMIC DNA]</scope>
    <source>
        <strain evidence="3">TSY2</strain>
    </source>
</reference>
<comment type="caution">
    <text evidence="2">The sequence shown here is derived from an EMBL/GenBank/DDBJ whole genome shotgun (WGS) entry which is preliminary data.</text>
</comment>
<gene>
    <name evidence="2" type="ORF">ETSY2_27670</name>
</gene>
<organism evidence="2 3">
    <name type="scientific">Candidatus Entotheonella gemina</name>
    <dbReference type="NCBI Taxonomy" id="1429439"/>
    <lineage>
        <taxon>Bacteria</taxon>
        <taxon>Pseudomonadati</taxon>
        <taxon>Nitrospinota/Tectimicrobiota group</taxon>
        <taxon>Candidatus Tectimicrobiota</taxon>
        <taxon>Candidatus Entotheonellia</taxon>
        <taxon>Candidatus Entotheonellales</taxon>
        <taxon>Candidatus Entotheonellaceae</taxon>
        <taxon>Candidatus Entotheonella</taxon>
    </lineage>
</organism>
<evidence type="ECO:0000259" key="1">
    <source>
        <dbReference type="Pfam" id="PF13614"/>
    </source>
</evidence>
<dbReference type="Proteomes" id="UP000019140">
    <property type="component" value="Unassembled WGS sequence"/>
</dbReference>
<dbReference type="InterPro" id="IPR050678">
    <property type="entry name" value="DNA_Partitioning_ATPase"/>
</dbReference>
<proteinExistence type="predicted"/>
<sequence>MNKRPIRLTIYNHKGGVGKTTLTIHIASALALLGKSVLLVDSDPQCNLTSYLLADDVVDDLLDHSDGTDGQTIWTAVKPIFDNVGVGKHINPVRVGALTLLPGDIRLSEFEEFLGEAWTDSFKRRLGGLRAITSISDLVTHISIQEPIDFVFYDTGPNIGALNRVLLLDSDFFIVPVACDLFSVRALSTLGQTLKRWIIDAETIASIAPDGASLLAGRPHFLGYVPQRFKVYGQSITQESSRYLRQIKRRMYENVASVLRDIDSDLAPRASVDPVIGKVRDFASLMQIAQREGVAVWDCSGAYRSQKSTAKRIFMELASHIVATTSSET</sequence>
<dbReference type="CDD" id="cd02042">
    <property type="entry name" value="ParAB_family"/>
    <property type="match status" value="1"/>
</dbReference>
<keyword evidence="3" id="KW-1185">Reference proteome</keyword>
<dbReference type="AlphaFoldDB" id="W4M3U7"/>
<evidence type="ECO:0000313" key="3">
    <source>
        <dbReference type="Proteomes" id="UP000019140"/>
    </source>
</evidence>
<evidence type="ECO:0000313" key="2">
    <source>
        <dbReference type="EMBL" id="ETX04641.1"/>
    </source>
</evidence>
<accession>W4M3U7</accession>
<dbReference type="EMBL" id="AZHX01001172">
    <property type="protein sequence ID" value="ETX04641.1"/>
    <property type="molecule type" value="Genomic_DNA"/>
</dbReference>
<dbReference type="SUPFAM" id="SSF52540">
    <property type="entry name" value="P-loop containing nucleoside triphosphate hydrolases"/>
    <property type="match status" value="1"/>
</dbReference>
<dbReference type="PANTHER" id="PTHR13696:SF99">
    <property type="entry name" value="COBYRINIC ACID AC-DIAMIDE SYNTHASE"/>
    <property type="match status" value="1"/>
</dbReference>
<dbReference type="InterPro" id="IPR027417">
    <property type="entry name" value="P-loop_NTPase"/>
</dbReference>
<dbReference type="Pfam" id="PF13614">
    <property type="entry name" value="AAA_31"/>
    <property type="match status" value="1"/>
</dbReference>
<dbReference type="PANTHER" id="PTHR13696">
    <property type="entry name" value="P-LOOP CONTAINING NUCLEOSIDE TRIPHOSPHATE HYDROLASE"/>
    <property type="match status" value="1"/>
</dbReference>
<dbReference type="HOGENOM" id="CLU_037612_2_0_7"/>
<dbReference type="Gene3D" id="3.40.50.300">
    <property type="entry name" value="P-loop containing nucleotide triphosphate hydrolases"/>
    <property type="match status" value="1"/>
</dbReference>
<name>W4M3U7_9BACT</name>